<keyword evidence="2 5" id="KW-0812">Transmembrane</keyword>
<dbReference type="EMBL" id="FOLH01000001">
    <property type="protein sequence ID" value="SFB86089.1"/>
    <property type="molecule type" value="Genomic_DNA"/>
</dbReference>
<dbReference type="RefSeq" id="WP_177203447.1">
    <property type="nucleotide sequence ID" value="NZ_FOLH01000001.1"/>
</dbReference>
<dbReference type="Pfam" id="PF01758">
    <property type="entry name" value="SBF"/>
    <property type="match status" value="1"/>
</dbReference>
<feature type="transmembrane region" description="Helical" evidence="5">
    <location>
        <begin position="39"/>
        <end position="61"/>
    </location>
</feature>
<dbReference type="GO" id="GO:0016020">
    <property type="term" value="C:membrane"/>
    <property type="evidence" value="ECO:0007669"/>
    <property type="project" value="UniProtKB-SubCell"/>
</dbReference>
<dbReference type="Gene3D" id="1.20.1530.20">
    <property type="match status" value="1"/>
</dbReference>
<dbReference type="AlphaFoldDB" id="A0A1I1EG06"/>
<feature type="transmembrane region" description="Helical" evidence="5">
    <location>
        <begin position="233"/>
        <end position="253"/>
    </location>
</feature>
<dbReference type="STRING" id="1122252.SAMN05660443_0587"/>
<evidence type="ECO:0000313" key="6">
    <source>
        <dbReference type="EMBL" id="SFB86089.1"/>
    </source>
</evidence>
<feature type="transmembrane region" description="Helical" evidence="5">
    <location>
        <begin position="67"/>
        <end position="87"/>
    </location>
</feature>
<feature type="transmembrane region" description="Helical" evidence="5">
    <location>
        <begin position="6"/>
        <end position="27"/>
    </location>
</feature>
<keyword evidence="4 5" id="KW-0472">Membrane</keyword>
<evidence type="ECO:0000313" key="7">
    <source>
        <dbReference type="Proteomes" id="UP000199058"/>
    </source>
</evidence>
<evidence type="ECO:0000256" key="2">
    <source>
        <dbReference type="ARBA" id="ARBA00022692"/>
    </source>
</evidence>
<reference evidence="6 7" key="1">
    <citation type="submission" date="2016-10" db="EMBL/GenBank/DDBJ databases">
        <authorList>
            <person name="de Groot N.N."/>
        </authorList>
    </citation>
    <scope>NUCLEOTIDE SEQUENCE [LARGE SCALE GENOMIC DNA]</scope>
    <source>
        <strain evidence="6 7">DSM 18438</strain>
    </source>
</reference>
<gene>
    <name evidence="6" type="ORF">SAMN05660443_0587</name>
</gene>
<evidence type="ECO:0000256" key="5">
    <source>
        <dbReference type="SAM" id="Phobius"/>
    </source>
</evidence>
<keyword evidence="7" id="KW-1185">Reference proteome</keyword>
<accession>A0A1I1EG06</accession>
<feature type="transmembrane region" description="Helical" evidence="5">
    <location>
        <begin position="259"/>
        <end position="281"/>
    </location>
</feature>
<dbReference type="InterPro" id="IPR038770">
    <property type="entry name" value="Na+/solute_symporter_sf"/>
</dbReference>
<feature type="transmembrane region" description="Helical" evidence="5">
    <location>
        <begin position="135"/>
        <end position="156"/>
    </location>
</feature>
<proteinExistence type="predicted"/>
<dbReference type="InterPro" id="IPR004710">
    <property type="entry name" value="Bilac:Na_transpt"/>
</dbReference>
<sequence>MQQLVTQTLLPLILALVMLGIGLGLTFRDFKQVIQAPKATMLGLSLQLLLLPALALLLILLLPLNPVAAAGLFLVALCPGGATSNLFSLIARGDVALSVTLTGITSLLTPLTLPLLFLGYLHFNPIRVDSFLLPLGATIQQLAMITLVPVLLGMLVRQGFPDWALSIQPAIRRFSALIMILIVISLMATHLHLARDLFSFQALAILLLSSSAILSGYFLAAKAGLKDQQKRTLGLEVGVQNAGTALLVALTLLQEPALALVPLMYGILMNLPAFSFVYWLYKKDQLPEKAALARHSSSL</sequence>
<feature type="transmembrane region" description="Helical" evidence="5">
    <location>
        <begin position="99"/>
        <end position="123"/>
    </location>
</feature>
<comment type="subcellular location">
    <subcellularLocation>
        <location evidence="1">Membrane</location>
        <topology evidence="1">Multi-pass membrane protein</topology>
    </subcellularLocation>
</comment>
<dbReference type="Proteomes" id="UP000199058">
    <property type="component" value="Unassembled WGS sequence"/>
</dbReference>
<feature type="transmembrane region" description="Helical" evidence="5">
    <location>
        <begin position="176"/>
        <end position="194"/>
    </location>
</feature>
<dbReference type="PANTHER" id="PTHR10361">
    <property type="entry name" value="SODIUM-BILE ACID COTRANSPORTER"/>
    <property type="match status" value="1"/>
</dbReference>
<evidence type="ECO:0000256" key="1">
    <source>
        <dbReference type="ARBA" id="ARBA00004141"/>
    </source>
</evidence>
<protein>
    <submittedName>
        <fullName evidence="6">Bile acid:Na+ symporter, BASS family</fullName>
    </submittedName>
</protein>
<dbReference type="InterPro" id="IPR002657">
    <property type="entry name" value="BilAc:Na_symport/Acr3"/>
</dbReference>
<dbReference type="PANTHER" id="PTHR10361:SF24">
    <property type="entry name" value="P3 PROTEIN"/>
    <property type="match status" value="1"/>
</dbReference>
<keyword evidence="3 5" id="KW-1133">Transmembrane helix</keyword>
<feature type="transmembrane region" description="Helical" evidence="5">
    <location>
        <begin position="200"/>
        <end position="221"/>
    </location>
</feature>
<evidence type="ECO:0000256" key="4">
    <source>
        <dbReference type="ARBA" id="ARBA00023136"/>
    </source>
</evidence>
<name>A0A1I1EG06_9GAMM</name>
<organism evidence="6 7">
    <name type="scientific">Marinospirillum celere</name>
    <dbReference type="NCBI Taxonomy" id="1122252"/>
    <lineage>
        <taxon>Bacteria</taxon>
        <taxon>Pseudomonadati</taxon>
        <taxon>Pseudomonadota</taxon>
        <taxon>Gammaproteobacteria</taxon>
        <taxon>Oceanospirillales</taxon>
        <taxon>Oceanospirillaceae</taxon>
        <taxon>Marinospirillum</taxon>
    </lineage>
</organism>
<evidence type="ECO:0000256" key="3">
    <source>
        <dbReference type="ARBA" id="ARBA00022989"/>
    </source>
</evidence>